<evidence type="ECO:0000313" key="3">
    <source>
        <dbReference type="Proteomes" id="UP000215563"/>
    </source>
</evidence>
<dbReference type="InterPro" id="IPR010982">
    <property type="entry name" value="Lambda_DNA-bd_dom_sf"/>
</dbReference>
<evidence type="ECO:0000313" key="2">
    <source>
        <dbReference type="EMBL" id="OXM44115.1"/>
    </source>
</evidence>
<dbReference type="GO" id="GO:0003677">
    <property type="term" value="F:DNA binding"/>
    <property type="evidence" value="ECO:0007669"/>
    <property type="project" value="InterPro"/>
</dbReference>
<gene>
    <name evidence="2" type="ORF">CFP75_35555</name>
</gene>
<comment type="caution">
    <text evidence="2">The sequence shown here is derived from an EMBL/GenBank/DDBJ whole genome shotgun (WGS) entry which is preliminary data.</text>
</comment>
<dbReference type="CDD" id="cd00093">
    <property type="entry name" value="HTH_XRE"/>
    <property type="match status" value="1"/>
</dbReference>
<dbReference type="PROSITE" id="PS50943">
    <property type="entry name" value="HTH_CROC1"/>
    <property type="match status" value="1"/>
</dbReference>
<organism evidence="2 3">
    <name type="scientific">Amycolatopsis alba DSM 44262</name>
    <dbReference type="NCBI Taxonomy" id="1125972"/>
    <lineage>
        <taxon>Bacteria</taxon>
        <taxon>Bacillati</taxon>
        <taxon>Actinomycetota</taxon>
        <taxon>Actinomycetes</taxon>
        <taxon>Pseudonocardiales</taxon>
        <taxon>Pseudonocardiaceae</taxon>
        <taxon>Amycolatopsis</taxon>
    </lineage>
</organism>
<dbReference type="AlphaFoldDB" id="A0A229RC08"/>
<name>A0A229RC08_AMYAL</name>
<accession>A0A229RC08</accession>
<dbReference type="SMART" id="SM00530">
    <property type="entry name" value="HTH_XRE"/>
    <property type="match status" value="1"/>
</dbReference>
<feature type="domain" description="HTH cro/C1-type" evidence="1">
    <location>
        <begin position="11"/>
        <end position="65"/>
    </location>
</feature>
<dbReference type="EMBL" id="NMQU01000127">
    <property type="protein sequence ID" value="OXM44115.1"/>
    <property type="molecule type" value="Genomic_DNA"/>
</dbReference>
<dbReference type="Pfam" id="PF01381">
    <property type="entry name" value="HTH_3"/>
    <property type="match status" value="1"/>
</dbReference>
<proteinExistence type="predicted"/>
<dbReference type="InterPro" id="IPR001387">
    <property type="entry name" value="Cro/C1-type_HTH"/>
</dbReference>
<evidence type="ECO:0000259" key="1">
    <source>
        <dbReference type="PROSITE" id="PS50943"/>
    </source>
</evidence>
<dbReference type="SUPFAM" id="SSF47413">
    <property type="entry name" value="lambda repressor-like DNA-binding domains"/>
    <property type="match status" value="1"/>
</dbReference>
<keyword evidence="3" id="KW-1185">Reference proteome</keyword>
<protein>
    <submittedName>
        <fullName evidence="2">XRE family transcriptional regulator</fullName>
    </submittedName>
</protein>
<dbReference type="Proteomes" id="UP000215563">
    <property type="component" value="Unassembled WGS sequence"/>
</dbReference>
<dbReference type="Gene3D" id="1.10.260.40">
    <property type="entry name" value="lambda repressor-like DNA-binding domains"/>
    <property type="match status" value="1"/>
</dbReference>
<reference evidence="2 3" key="1">
    <citation type="submission" date="2017-07" db="EMBL/GenBank/DDBJ databases">
        <title>Amycolatopsis alba DSM 44262 Genome sequencing and assembly.</title>
        <authorList>
            <person name="Kaur N."/>
            <person name="Mayilraj S."/>
        </authorList>
    </citation>
    <scope>NUCLEOTIDE SEQUENCE [LARGE SCALE GENOMIC DNA]</scope>
    <source>
        <strain evidence="2 3">DSM 44262</strain>
    </source>
</reference>
<sequence length="445" mass="49162">MMFMGERRVAFADRREQMGYTQESFGRAVGVEFSTVGRWERGELTPQPYRRPRIAQVLKVSLAELEVLLSPSRRARSLELTTSPRYTPSLDDALSALEAVALVDNGADTKPGMRVFEGRLPAQAVRAWRFGVEHFDMPTTGAPTSVRDIDEIKATTTALDRLDRQFGGDYCRGLAVKYLTSRVLPTLRRPASDSVRRELFQASAVLAEVIGYMAYDSQFHRLAQHYFVHSLRLAKEAGNPAYGSFVFATMSHQALYLDRPDQALALARAAQETASSSSVAAVKTEAAMLEATASAALGDHRGSTEALRRGEKSYDHHGSADETPYWIAHWDDAVFASFASSAWLDLGDVRAAEPYLQLLADRAQGQVRREVFAAGQRAKAALLEQDVERCVHYGTMAAKAAAAANSKRSHHIVRDLLSQLEGHRQLRPVRELTETVVTLLPSEAP</sequence>